<dbReference type="KEGG" id="svp:Pan189_13100"/>
<dbReference type="EMBL" id="CP036268">
    <property type="protein sequence ID" value="QDT36946.1"/>
    <property type="molecule type" value="Genomic_DNA"/>
</dbReference>
<keyword evidence="2" id="KW-0479">Metal-binding</keyword>
<dbReference type="SUPFAM" id="SSF53649">
    <property type="entry name" value="Alkaline phosphatase-like"/>
    <property type="match status" value="1"/>
</dbReference>
<evidence type="ECO:0000256" key="3">
    <source>
        <dbReference type="ARBA" id="ARBA00022801"/>
    </source>
</evidence>
<dbReference type="GO" id="GO:0004065">
    <property type="term" value="F:arylsulfatase activity"/>
    <property type="evidence" value="ECO:0007669"/>
    <property type="project" value="UniProtKB-EC"/>
</dbReference>
<protein>
    <submittedName>
        <fullName evidence="6">Arylsulfatase</fullName>
        <ecNumber evidence="6">3.1.6.1</ecNumber>
    </submittedName>
</protein>
<evidence type="ECO:0000256" key="2">
    <source>
        <dbReference type="ARBA" id="ARBA00022723"/>
    </source>
</evidence>
<dbReference type="InterPro" id="IPR050738">
    <property type="entry name" value="Sulfatase"/>
</dbReference>
<dbReference type="Pfam" id="PF00884">
    <property type="entry name" value="Sulfatase"/>
    <property type="match status" value="1"/>
</dbReference>
<comment type="similarity">
    <text evidence="1">Belongs to the sulfatase family.</text>
</comment>
<dbReference type="InterPro" id="IPR017850">
    <property type="entry name" value="Alkaline_phosphatase_core_sf"/>
</dbReference>
<reference evidence="6 7" key="1">
    <citation type="submission" date="2019-02" db="EMBL/GenBank/DDBJ databases">
        <title>Deep-cultivation of Planctomycetes and their phenomic and genomic characterization uncovers novel biology.</title>
        <authorList>
            <person name="Wiegand S."/>
            <person name="Jogler M."/>
            <person name="Boedeker C."/>
            <person name="Pinto D."/>
            <person name="Vollmers J."/>
            <person name="Rivas-Marin E."/>
            <person name="Kohn T."/>
            <person name="Peeters S.H."/>
            <person name="Heuer A."/>
            <person name="Rast P."/>
            <person name="Oberbeckmann S."/>
            <person name="Bunk B."/>
            <person name="Jeske O."/>
            <person name="Meyerdierks A."/>
            <person name="Storesund J.E."/>
            <person name="Kallscheuer N."/>
            <person name="Luecker S."/>
            <person name="Lage O.M."/>
            <person name="Pohl T."/>
            <person name="Merkel B.J."/>
            <person name="Hornburger P."/>
            <person name="Mueller R.-W."/>
            <person name="Bruemmer F."/>
            <person name="Labrenz M."/>
            <person name="Spormann A.M."/>
            <person name="Op den Camp H."/>
            <person name="Overmann J."/>
            <person name="Amann R."/>
            <person name="Jetten M.S.M."/>
            <person name="Mascher T."/>
            <person name="Medema M.H."/>
            <person name="Devos D.P."/>
            <person name="Kaster A.-K."/>
            <person name="Ovreas L."/>
            <person name="Rohde M."/>
            <person name="Galperin M.Y."/>
            <person name="Jogler C."/>
        </authorList>
    </citation>
    <scope>NUCLEOTIDE SEQUENCE [LARGE SCALE GENOMIC DNA]</scope>
    <source>
        <strain evidence="6 7">Pan189</strain>
    </source>
</reference>
<dbReference type="OrthoDB" id="9783154at2"/>
<keyword evidence="3 6" id="KW-0378">Hydrolase</keyword>
<dbReference type="AlphaFoldDB" id="A0A517QZ70"/>
<dbReference type="RefSeq" id="WP_145363103.1">
    <property type="nucleotide sequence ID" value="NZ_CP036268.1"/>
</dbReference>
<sequence>MPNEICCRARNAPSVCSALFPVKLLGFLCALLAPATILVAAERPNVVIFLADDQGWGDLSVSGNRNLNTPNIDSLARDGATFERFYVCPVCSPTRAEFLTGRYAQRGGVYSTSRGGERLDLDEKTIAQYFQQAGYATGAFGKWHNGLQSPYHPNDRGFSEYYGFCSGHWGSYFDPQLERNGELVAGEGYITDDLTTKAIEFVQRSKGEPFLCYLPYCTPHSPMQVPDQWYEKFDGAEIEMRHLNKSRESLPMTRAALAMCENIDFNVGRMLSKLDELGIADETIVIYFSDNGPNSYRWNGGMKGRKGSVDEGGVRVPFFIRWPGHIDSGLKVDRIAGAIDLLPTLADLCELSMNTDHQIDGRSLKPLLLEENSTWPDRSLVSAWGKRVSIRTQKYRLDNEGRLFDMINDPGQSHDISTGSQGIARQLKSEVEKWKQEVGFSDTNTDRPFSVGYSKSTRLPARDGMPHGKVKRSCHHPNCSFFENWVSDEASISWDIEVAEKGDYQALLDYTCRPDDVGAVLKLAAGSSAVIGQIAEAFDPPLRGAEHDRVKRQESYVKDFERVNLGTLNLPSGQAKLVLSAIKIPGTEAVDVRRVTLVKQD</sequence>
<organism evidence="6 7">
    <name type="scientific">Stratiformator vulcanicus</name>
    <dbReference type="NCBI Taxonomy" id="2527980"/>
    <lineage>
        <taxon>Bacteria</taxon>
        <taxon>Pseudomonadati</taxon>
        <taxon>Planctomycetota</taxon>
        <taxon>Planctomycetia</taxon>
        <taxon>Planctomycetales</taxon>
        <taxon>Planctomycetaceae</taxon>
        <taxon>Stratiformator</taxon>
    </lineage>
</organism>
<dbReference type="InterPro" id="IPR024607">
    <property type="entry name" value="Sulfatase_CS"/>
</dbReference>
<dbReference type="GO" id="GO:0046872">
    <property type="term" value="F:metal ion binding"/>
    <property type="evidence" value="ECO:0007669"/>
    <property type="project" value="UniProtKB-KW"/>
</dbReference>
<name>A0A517QZ70_9PLAN</name>
<keyword evidence="7" id="KW-1185">Reference proteome</keyword>
<evidence type="ECO:0000313" key="7">
    <source>
        <dbReference type="Proteomes" id="UP000317318"/>
    </source>
</evidence>
<dbReference type="Gene3D" id="3.40.720.10">
    <property type="entry name" value="Alkaline Phosphatase, subunit A"/>
    <property type="match status" value="1"/>
</dbReference>
<dbReference type="PANTHER" id="PTHR42693:SF53">
    <property type="entry name" value="ENDO-4-O-SULFATASE"/>
    <property type="match status" value="1"/>
</dbReference>
<evidence type="ECO:0000313" key="6">
    <source>
        <dbReference type="EMBL" id="QDT36946.1"/>
    </source>
</evidence>
<dbReference type="PROSITE" id="PS00523">
    <property type="entry name" value="SULFATASE_1"/>
    <property type="match status" value="1"/>
</dbReference>
<evidence type="ECO:0000256" key="4">
    <source>
        <dbReference type="ARBA" id="ARBA00022837"/>
    </source>
</evidence>
<keyword evidence="4" id="KW-0106">Calcium</keyword>
<feature type="domain" description="Sulfatase N-terminal" evidence="5">
    <location>
        <begin position="44"/>
        <end position="348"/>
    </location>
</feature>
<dbReference type="CDD" id="cd16146">
    <property type="entry name" value="ARS_like"/>
    <property type="match status" value="1"/>
</dbReference>
<gene>
    <name evidence="6" type="primary">atsA_19</name>
    <name evidence="6" type="ORF">Pan189_13100</name>
</gene>
<dbReference type="InterPro" id="IPR000917">
    <property type="entry name" value="Sulfatase_N"/>
</dbReference>
<dbReference type="Proteomes" id="UP000317318">
    <property type="component" value="Chromosome"/>
</dbReference>
<proteinExistence type="inferred from homology"/>
<accession>A0A517QZ70</accession>
<dbReference type="PANTHER" id="PTHR42693">
    <property type="entry name" value="ARYLSULFATASE FAMILY MEMBER"/>
    <property type="match status" value="1"/>
</dbReference>
<evidence type="ECO:0000256" key="1">
    <source>
        <dbReference type="ARBA" id="ARBA00008779"/>
    </source>
</evidence>
<dbReference type="EC" id="3.1.6.1" evidence="6"/>
<evidence type="ECO:0000259" key="5">
    <source>
        <dbReference type="Pfam" id="PF00884"/>
    </source>
</evidence>